<protein>
    <submittedName>
        <fullName evidence="2">Uncharacterized protein</fullName>
    </submittedName>
</protein>
<evidence type="ECO:0000256" key="1">
    <source>
        <dbReference type="SAM" id="MobiDB-lite"/>
    </source>
</evidence>
<feature type="region of interest" description="Disordered" evidence="1">
    <location>
        <begin position="140"/>
        <end position="171"/>
    </location>
</feature>
<evidence type="ECO:0000313" key="2">
    <source>
        <dbReference type="EMBL" id="GER42202.1"/>
    </source>
</evidence>
<reference evidence="3" key="1">
    <citation type="journal article" date="2019" name="Curr. Biol.">
        <title>Genome Sequence of Striga asiatica Provides Insight into the Evolution of Plant Parasitism.</title>
        <authorList>
            <person name="Yoshida S."/>
            <person name="Kim S."/>
            <person name="Wafula E.K."/>
            <person name="Tanskanen J."/>
            <person name="Kim Y.M."/>
            <person name="Honaas L."/>
            <person name="Yang Z."/>
            <person name="Spallek T."/>
            <person name="Conn C.E."/>
            <person name="Ichihashi Y."/>
            <person name="Cheong K."/>
            <person name="Cui S."/>
            <person name="Der J.P."/>
            <person name="Gundlach H."/>
            <person name="Jiao Y."/>
            <person name="Hori C."/>
            <person name="Ishida J.K."/>
            <person name="Kasahara H."/>
            <person name="Kiba T."/>
            <person name="Kim M.S."/>
            <person name="Koo N."/>
            <person name="Laohavisit A."/>
            <person name="Lee Y.H."/>
            <person name="Lumba S."/>
            <person name="McCourt P."/>
            <person name="Mortimer J.C."/>
            <person name="Mutuku J.M."/>
            <person name="Nomura T."/>
            <person name="Sasaki-Sekimoto Y."/>
            <person name="Seto Y."/>
            <person name="Wang Y."/>
            <person name="Wakatake T."/>
            <person name="Sakakibara H."/>
            <person name="Demura T."/>
            <person name="Yamaguchi S."/>
            <person name="Yoneyama K."/>
            <person name="Manabe R.I."/>
            <person name="Nelson D.C."/>
            <person name="Schulman A.H."/>
            <person name="Timko M.P."/>
            <person name="dePamphilis C.W."/>
            <person name="Choi D."/>
            <person name="Shirasu K."/>
        </authorList>
    </citation>
    <scope>NUCLEOTIDE SEQUENCE [LARGE SCALE GENOMIC DNA]</scope>
    <source>
        <strain evidence="3">cv. UVA1</strain>
    </source>
</reference>
<keyword evidence="3" id="KW-1185">Reference proteome</keyword>
<comment type="caution">
    <text evidence="2">The sequence shown here is derived from an EMBL/GenBank/DDBJ whole genome shotgun (WGS) entry which is preliminary data.</text>
</comment>
<gene>
    <name evidence="2" type="ORF">STAS_18983</name>
</gene>
<proteinExistence type="predicted"/>
<sequence>MSDTRKGDRDLEIFFPRPFFLSPDFCRSLPSQRVCSMAAAKGSKSLDRFFGDRASRMNFPGERGDRGGGGWARRGLERPNPAAVEELVGGEGLPEQVAAKVEGEFSGGVESVFGVAVGGGGGGGGGGGFGDAGLLLPAEGDGRGGGGGGGGGAAVEGGAGGSADEGGGGGAVEVEEVGRRRWDDDFHLHFQCSASYSCKLT</sequence>
<feature type="compositionally biased region" description="Gly residues" evidence="1">
    <location>
        <begin position="143"/>
        <end position="171"/>
    </location>
</feature>
<feature type="region of interest" description="Disordered" evidence="1">
    <location>
        <begin position="57"/>
        <end position="76"/>
    </location>
</feature>
<dbReference type="AlphaFoldDB" id="A0A5A7QB46"/>
<evidence type="ECO:0000313" key="3">
    <source>
        <dbReference type="Proteomes" id="UP000325081"/>
    </source>
</evidence>
<organism evidence="2 3">
    <name type="scientific">Striga asiatica</name>
    <name type="common">Asiatic witchweed</name>
    <name type="synonym">Buchnera asiatica</name>
    <dbReference type="NCBI Taxonomy" id="4170"/>
    <lineage>
        <taxon>Eukaryota</taxon>
        <taxon>Viridiplantae</taxon>
        <taxon>Streptophyta</taxon>
        <taxon>Embryophyta</taxon>
        <taxon>Tracheophyta</taxon>
        <taxon>Spermatophyta</taxon>
        <taxon>Magnoliopsida</taxon>
        <taxon>eudicotyledons</taxon>
        <taxon>Gunneridae</taxon>
        <taxon>Pentapetalae</taxon>
        <taxon>asterids</taxon>
        <taxon>lamiids</taxon>
        <taxon>Lamiales</taxon>
        <taxon>Orobanchaceae</taxon>
        <taxon>Buchnereae</taxon>
        <taxon>Striga</taxon>
    </lineage>
</organism>
<dbReference type="Proteomes" id="UP000325081">
    <property type="component" value="Unassembled WGS sequence"/>
</dbReference>
<name>A0A5A7QB46_STRAF</name>
<dbReference type="EMBL" id="BKCP01006294">
    <property type="protein sequence ID" value="GER42202.1"/>
    <property type="molecule type" value="Genomic_DNA"/>
</dbReference>
<accession>A0A5A7QB46</accession>